<dbReference type="RefSeq" id="WP_311350631.1">
    <property type="nucleotide sequence ID" value="NZ_JAVRHR010000002.1"/>
</dbReference>
<dbReference type="PANTHER" id="PTHR33452">
    <property type="entry name" value="OXIDOREDUCTASE CATD-RELATED"/>
    <property type="match status" value="1"/>
</dbReference>
<proteinExistence type="inferred from homology"/>
<name>A0ABU3AAZ1_9FLAO</name>
<keyword evidence="5 7" id="KW-1133">Transmembrane helix</keyword>
<comment type="caution">
    <text evidence="8">The sequence shown here is derived from an EMBL/GenBank/DDBJ whole genome shotgun (WGS) entry which is preliminary data.</text>
</comment>
<evidence type="ECO:0000313" key="8">
    <source>
        <dbReference type="EMBL" id="MDT0607068.1"/>
    </source>
</evidence>
<evidence type="ECO:0000256" key="5">
    <source>
        <dbReference type="ARBA" id="ARBA00022989"/>
    </source>
</evidence>
<dbReference type="Proteomes" id="UP001255246">
    <property type="component" value="Unassembled WGS sequence"/>
</dbReference>
<organism evidence="8 9">
    <name type="scientific">Croceitalea rosinachiae</name>
    <dbReference type="NCBI Taxonomy" id="3075596"/>
    <lineage>
        <taxon>Bacteria</taxon>
        <taxon>Pseudomonadati</taxon>
        <taxon>Bacteroidota</taxon>
        <taxon>Flavobacteriia</taxon>
        <taxon>Flavobacteriales</taxon>
        <taxon>Flavobacteriaceae</taxon>
        <taxon>Croceitalea</taxon>
    </lineage>
</organism>
<comment type="subcellular location">
    <subcellularLocation>
        <location evidence="1">Cell membrane</location>
        <topology evidence="1">Multi-pass membrane protein</topology>
    </subcellularLocation>
</comment>
<evidence type="ECO:0000256" key="1">
    <source>
        <dbReference type="ARBA" id="ARBA00004651"/>
    </source>
</evidence>
<sequence>MKTIEKNTDIGILILRVLVAGLLIFHGFGNLLSGYEFIKSMMAQSGLPEFIGYGAFIGEIVAPLLIILGYKERLASLLVASTMLVAILTTHANEILALNQFGGWAIELQAFYLFGAIAIFFTGGGKYVISDK</sequence>
<evidence type="ECO:0000313" key="9">
    <source>
        <dbReference type="Proteomes" id="UP001255246"/>
    </source>
</evidence>
<evidence type="ECO:0000256" key="4">
    <source>
        <dbReference type="ARBA" id="ARBA00022692"/>
    </source>
</evidence>
<dbReference type="InterPro" id="IPR032808">
    <property type="entry name" value="DoxX"/>
</dbReference>
<feature type="transmembrane region" description="Helical" evidence="7">
    <location>
        <begin position="12"/>
        <end position="38"/>
    </location>
</feature>
<dbReference type="PANTHER" id="PTHR33452:SF1">
    <property type="entry name" value="INNER MEMBRANE PROTEIN YPHA-RELATED"/>
    <property type="match status" value="1"/>
</dbReference>
<dbReference type="Pfam" id="PF07681">
    <property type="entry name" value="DoxX"/>
    <property type="match status" value="1"/>
</dbReference>
<feature type="transmembrane region" description="Helical" evidence="7">
    <location>
        <begin position="110"/>
        <end position="129"/>
    </location>
</feature>
<keyword evidence="9" id="KW-1185">Reference proteome</keyword>
<evidence type="ECO:0000256" key="2">
    <source>
        <dbReference type="ARBA" id="ARBA00006679"/>
    </source>
</evidence>
<feature type="transmembrane region" description="Helical" evidence="7">
    <location>
        <begin position="50"/>
        <end position="70"/>
    </location>
</feature>
<keyword evidence="3" id="KW-1003">Cell membrane</keyword>
<evidence type="ECO:0000256" key="3">
    <source>
        <dbReference type="ARBA" id="ARBA00022475"/>
    </source>
</evidence>
<protein>
    <submittedName>
        <fullName evidence="8">DoxX family protein</fullName>
    </submittedName>
</protein>
<keyword evidence="4 7" id="KW-0812">Transmembrane</keyword>
<accession>A0ABU3AAZ1</accession>
<evidence type="ECO:0000256" key="7">
    <source>
        <dbReference type="SAM" id="Phobius"/>
    </source>
</evidence>
<reference evidence="8 9" key="1">
    <citation type="submission" date="2023-09" db="EMBL/GenBank/DDBJ databases">
        <authorList>
            <person name="Rey-Velasco X."/>
        </authorList>
    </citation>
    <scope>NUCLEOTIDE SEQUENCE [LARGE SCALE GENOMIC DNA]</scope>
    <source>
        <strain evidence="8 9">F388</strain>
    </source>
</reference>
<feature type="transmembrane region" description="Helical" evidence="7">
    <location>
        <begin position="77"/>
        <end position="98"/>
    </location>
</feature>
<dbReference type="InterPro" id="IPR051907">
    <property type="entry name" value="DoxX-like_oxidoreductase"/>
</dbReference>
<keyword evidence="6 7" id="KW-0472">Membrane</keyword>
<gene>
    <name evidence="8" type="ORF">RM706_08510</name>
</gene>
<evidence type="ECO:0000256" key="6">
    <source>
        <dbReference type="ARBA" id="ARBA00023136"/>
    </source>
</evidence>
<dbReference type="EMBL" id="JAVRHR010000002">
    <property type="protein sequence ID" value="MDT0607068.1"/>
    <property type="molecule type" value="Genomic_DNA"/>
</dbReference>
<comment type="similarity">
    <text evidence="2">Belongs to the DoxX family.</text>
</comment>